<protein>
    <submittedName>
        <fullName evidence="3">FecR family protein</fullName>
    </submittedName>
</protein>
<evidence type="ECO:0000313" key="4">
    <source>
        <dbReference type="Proteomes" id="UP000236745"/>
    </source>
</evidence>
<feature type="region of interest" description="Disordered" evidence="1">
    <location>
        <begin position="464"/>
        <end position="742"/>
    </location>
</feature>
<feature type="compositionally biased region" description="Basic and acidic residues" evidence="1">
    <location>
        <begin position="717"/>
        <end position="742"/>
    </location>
</feature>
<dbReference type="Pfam" id="PF20245">
    <property type="entry name" value="DUF6600"/>
    <property type="match status" value="1"/>
</dbReference>
<feature type="compositionally biased region" description="Basic and acidic residues" evidence="1">
    <location>
        <begin position="581"/>
        <end position="590"/>
    </location>
</feature>
<feature type="compositionally biased region" description="Polar residues" evidence="1">
    <location>
        <begin position="706"/>
        <end position="716"/>
    </location>
</feature>
<evidence type="ECO:0000256" key="2">
    <source>
        <dbReference type="SAM" id="SignalP"/>
    </source>
</evidence>
<feature type="compositionally biased region" description="Basic and acidic residues" evidence="1">
    <location>
        <begin position="632"/>
        <end position="641"/>
    </location>
</feature>
<dbReference type="EMBL" id="FNVQ01000010">
    <property type="protein sequence ID" value="SEG88832.1"/>
    <property type="molecule type" value="Genomic_DNA"/>
</dbReference>
<organism evidence="3 4">
    <name type="scientific">Marinobacterium lutimaris</name>
    <dbReference type="NCBI Taxonomy" id="568106"/>
    <lineage>
        <taxon>Bacteria</taxon>
        <taxon>Pseudomonadati</taxon>
        <taxon>Pseudomonadota</taxon>
        <taxon>Gammaproteobacteria</taxon>
        <taxon>Oceanospirillales</taxon>
        <taxon>Oceanospirillaceae</taxon>
        <taxon>Marinobacterium</taxon>
    </lineage>
</organism>
<dbReference type="PANTHER" id="PTHR38731:SF3">
    <property type="entry name" value="BLL6125 PROTEIN"/>
    <property type="match status" value="1"/>
</dbReference>
<evidence type="ECO:0000256" key="1">
    <source>
        <dbReference type="SAM" id="MobiDB-lite"/>
    </source>
</evidence>
<reference evidence="3 4" key="1">
    <citation type="submission" date="2016-10" db="EMBL/GenBank/DDBJ databases">
        <authorList>
            <person name="de Groot N.N."/>
        </authorList>
    </citation>
    <scope>NUCLEOTIDE SEQUENCE [LARGE SCALE GENOMIC DNA]</scope>
    <source>
        <strain evidence="3 4">DSM 22012</strain>
    </source>
</reference>
<feature type="compositionally biased region" description="Polar residues" evidence="1">
    <location>
        <begin position="676"/>
        <end position="693"/>
    </location>
</feature>
<dbReference type="Proteomes" id="UP000236745">
    <property type="component" value="Unassembled WGS sequence"/>
</dbReference>
<dbReference type="AlphaFoldDB" id="A0A1H6DTW9"/>
<gene>
    <name evidence="3" type="ORF">SAMN05444390_11034</name>
</gene>
<sequence length="742" mass="84191">MSNPLRLPALNGLLLFALCAALFAGNANADPSARVGYLSDSRGQVSYSPSGENQWFDVVRNRPLIRGDRLWTDSNSRAEFQVGSSAVRIDANSSVEILDLNDNLMQLQLPQGTLSLSVRRQYRDQQIEIDTPLLALTIGGRGRYRVDVDPRHGDTTIVVWEGRSEVYGDNAHFSLRAGEAVRFYDSDLHDYDMYGLPREDDFDRYGLERDRRFQRSESLRYVDDDLAGYNDLDQYGNWRPVSGQGHAWFPTRVSADWAPYRDGHWVWQEPWGWTWIDNAPWGFAPSHYGRWIRVDLRWGWVPGPRQVRPVYAPALVAFIGGSGWSLSLSLGAGSSPIGWFPLAPREVYVPSYHVSRNYFTRVNVNNTVIQNTTITNVYNNYYSGGADNIDQIDYSHRYQEQAVTVVPRTVFVNAQPVHSAAMRIDRKAISTGETLRIAPIAPSTRSVIGSGKVAKAHPAPEVFGRPVVARNPPPPAEPPFSQRKDLLRKQPGRPLEPEVVESVPDSKPRKNIRVLGEQENAVDVRAAGSGRTEDSAQPQRLDRSVEPKRRPEPEDRQPAQQQEQPQRKADSERPAPQQQERPQRKADSERPAPQQQEQPQRKADSVRPAPQQQEQSQRKADSERPAPQQQERPQRKADSERPVPQQQEQPQRKADSERPAPQQQEQPQRKADRELSPTQLLERQQPKASSAQQKGEARQLRPSEPAGQNENRQQVPKSERQLKCEQEARRLQQDASHCDDLE</sequence>
<dbReference type="RefSeq" id="WP_146071937.1">
    <property type="nucleotide sequence ID" value="NZ_FNVQ01000010.1"/>
</dbReference>
<dbReference type="InterPro" id="IPR046535">
    <property type="entry name" value="DUF6600"/>
</dbReference>
<feature type="compositionally biased region" description="Basic and acidic residues" evidence="1">
    <location>
        <begin position="540"/>
        <end position="557"/>
    </location>
</feature>
<dbReference type="OrthoDB" id="5485224at2"/>
<evidence type="ECO:0000313" key="3">
    <source>
        <dbReference type="EMBL" id="SEG88832.1"/>
    </source>
</evidence>
<feature type="chain" id="PRO_5009296232" evidence="2">
    <location>
        <begin position="30"/>
        <end position="742"/>
    </location>
</feature>
<keyword evidence="2" id="KW-0732">Signal</keyword>
<dbReference type="PANTHER" id="PTHR38731">
    <property type="entry name" value="LIPL45-RELATED LIPOPROTEIN-RELATED"/>
    <property type="match status" value="1"/>
</dbReference>
<proteinExistence type="predicted"/>
<name>A0A1H6DTW9_9GAMM</name>
<accession>A0A1H6DTW9</accession>
<keyword evidence="4" id="KW-1185">Reference proteome</keyword>
<feature type="signal peptide" evidence="2">
    <location>
        <begin position="1"/>
        <end position="29"/>
    </location>
</feature>